<dbReference type="CDD" id="cd02440">
    <property type="entry name" value="AdoMet_MTases"/>
    <property type="match status" value="1"/>
</dbReference>
<dbReference type="RefSeq" id="WP_155969743.1">
    <property type="nucleotide sequence ID" value="NZ_LT828648.1"/>
</dbReference>
<name>A0A1W1I0P2_9BACT</name>
<organism evidence="2 3">
    <name type="scientific">Nitrospira japonica</name>
    <dbReference type="NCBI Taxonomy" id="1325564"/>
    <lineage>
        <taxon>Bacteria</taxon>
        <taxon>Pseudomonadati</taxon>
        <taxon>Nitrospirota</taxon>
        <taxon>Nitrospiria</taxon>
        <taxon>Nitrospirales</taxon>
        <taxon>Nitrospiraceae</taxon>
        <taxon>Nitrospira</taxon>
    </lineage>
</organism>
<evidence type="ECO:0000259" key="1">
    <source>
        <dbReference type="Pfam" id="PF08241"/>
    </source>
</evidence>
<dbReference type="InterPro" id="IPR029063">
    <property type="entry name" value="SAM-dependent_MTases_sf"/>
</dbReference>
<feature type="domain" description="Methyltransferase type 11" evidence="1">
    <location>
        <begin position="83"/>
        <end position="139"/>
    </location>
</feature>
<protein>
    <submittedName>
        <fullName evidence="2">Methylase involved in ubiquinone/menaquinone biosynthesis</fullName>
    </submittedName>
</protein>
<dbReference type="KEGG" id="nja:NSJP_0250"/>
<dbReference type="EMBL" id="LT828648">
    <property type="protein sequence ID" value="SLM46423.1"/>
    <property type="molecule type" value="Genomic_DNA"/>
</dbReference>
<gene>
    <name evidence="2" type="ORF">NSJP_0250</name>
</gene>
<dbReference type="InterPro" id="IPR013216">
    <property type="entry name" value="Methyltransf_11"/>
</dbReference>
<dbReference type="GO" id="GO:0008757">
    <property type="term" value="F:S-adenosylmethionine-dependent methyltransferase activity"/>
    <property type="evidence" value="ECO:0007669"/>
    <property type="project" value="InterPro"/>
</dbReference>
<sequence>MKTETVSAYALPSPHVISKRAAILQSDGSMNRSLRREFVDEFFSRHVAVISKGSTVLDLGGHRPPRRGRFDIDRYGLSVRSANISVSRRPDVQTDASRLPFLTESFDAIICSELLEHVPEPLPVLREVHRTLRPHGVLLMSVPFLFHIHADPHDYGRYTDQYWKENLDRIGFRDVVIEKQGLFWSVIVDMMRGWLCECRRTGRLHSALSDRVATMVIRRAKKWALEREQLIPVASEQYVSRYTTGFGIRAVKP</sequence>
<dbReference type="Gene3D" id="3.40.50.150">
    <property type="entry name" value="Vaccinia Virus protein VP39"/>
    <property type="match status" value="1"/>
</dbReference>
<dbReference type="Proteomes" id="UP000192042">
    <property type="component" value="Chromosome I"/>
</dbReference>
<accession>A0A1W1I0P2</accession>
<keyword evidence="2" id="KW-0830">Ubiquinone</keyword>
<dbReference type="STRING" id="1325564.NSJP_0250"/>
<dbReference type="Pfam" id="PF08241">
    <property type="entry name" value="Methyltransf_11"/>
    <property type="match status" value="1"/>
</dbReference>
<dbReference type="GO" id="GO:0032259">
    <property type="term" value="P:methylation"/>
    <property type="evidence" value="ECO:0007669"/>
    <property type="project" value="UniProtKB-KW"/>
</dbReference>
<keyword evidence="2" id="KW-0489">Methyltransferase</keyword>
<keyword evidence="3" id="KW-1185">Reference proteome</keyword>
<evidence type="ECO:0000313" key="3">
    <source>
        <dbReference type="Proteomes" id="UP000192042"/>
    </source>
</evidence>
<dbReference type="OrthoDB" id="163232at2"/>
<proteinExistence type="predicted"/>
<dbReference type="SUPFAM" id="SSF53335">
    <property type="entry name" value="S-adenosyl-L-methionine-dependent methyltransferases"/>
    <property type="match status" value="1"/>
</dbReference>
<dbReference type="AlphaFoldDB" id="A0A1W1I0P2"/>
<reference evidence="2 3" key="1">
    <citation type="submission" date="2017-03" db="EMBL/GenBank/DDBJ databases">
        <authorList>
            <person name="Afonso C.L."/>
            <person name="Miller P.J."/>
            <person name="Scott M.A."/>
            <person name="Spackman E."/>
            <person name="Goraichik I."/>
            <person name="Dimitrov K.M."/>
            <person name="Suarez D.L."/>
            <person name="Swayne D.E."/>
        </authorList>
    </citation>
    <scope>NUCLEOTIDE SEQUENCE [LARGE SCALE GENOMIC DNA]</scope>
    <source>
        <strain evidence="2">Genome sequencing of Nitrospira japonica strain NJ11</strain>
    </source>
</reference>
<keyword evidence="2" id="KW-0808">Transferase</keyword>
<evidence type="ECO:0000313" key="2">
    <source>
        <dbReference type="EMBL" id="SLM46423.1"/>
    </source>
</evidence>